<dbReference type="AlphaFoldDB" id="A0AA38FPC2"/>
<dbReference type="Gene3D" id="3.40.50.1820">
    <property type="entry name" value="alpha/beta hydrolase"/>
    <property type="match status" value="1"/>
</dbReference>
<evidence type="ECO:0000256" key="3">
    <source>
        <dbReference type="ARBA" id="ARBA00022525"/>
    </source>
</evidence>
<gene>
    <name evidence="10" type="ORF">KI387_036103</name>
</gene>
<dbReference type="Proteomes" id="UP000824469">
    <property type="component" value="Unassembled WGS sequence"/>
</dbReference>
<evidence type="ECO:0000256" key="9">
    <source>
        <dbReference type="RuleBase" id="RU361156"/>
    </source>
</evidence>
<dbReference type="GO" id="GO:0004185">
    <property type="term" value="F:serine-type carboxypeptidase activity"/>
    <property type="evidence" value="ECO:0007669"/>
    <property type="project" value="UniProtKB-UniRule"/>
</dbReference>
<evidence type="ECO:0000256" key="2">
    <source>
        <dbReference type="ARBA" id="ARBA00009431"/>
    </source>
</evidence>
<evidence type="ECO:0000256" key="5">
    <source>
        <dbReference type="ARBA" id="ARBA00022729"/>
    </source>
</evidence>
<dbReference type="Gene3D" id="6.10.250.940">
    <property type="match status" value="1"/>
</dbReference>
<dbReference type="InterPro" id="IPR001563">
    <property type="entry name" value="Peptidase_S10"/>
</dbReference>
<keyword evidence="8" id="KW-0325">Glycoprotein</keyword>
<keyword evidence="7" id="KW-1015">Disulfide bond</keyword>
<evidence type="ECO:0000313" key="11">
    <source>
        <dbReference type="Proteomes" id="UP000824469"/>
    </source>
</evidence>
<feature type="chain" id="PRO_5041489675" description="Carboxypeptidase" evidence="9">
    <location>
        <begin position="20"/>
        <end position="470"/>
    </location>
</feature>
<keyword evidence="11" id="KW-1185">Reference proteome</keyword>
<dbReference type="FunFam" id="3.40.50.1820:FF:000030">
    <property type="entry name" value="Carboxypeptidase"/>
    <property type="match status" value="1"/>
</dbReference>
<keyword evidence="4 9" id="KW-0121">Carboxypeptidase</keyword>
<protein>
    <recommendedName>
        <fullName evidence="9">Carboxypeptidase</fullName>
        <ecNumber evidence="9">3.4.16.-</ecNumber>
    </recommendedName>
</protein>
<dbReference type="InterPro" id="IPR018202">
    <property type="entry name" value="Ser_caboxypep_ser_AS"/>
</dbReference>
<evidence type="ECO:0000256" key="7">
    <source>
        <dbReference type="ARBA" id="ARBA00023157"/>
    </source>
</evidence>
<dbReference type="EMBL" id="JAHRHJ020000007">
    <property type="protein sequence ID" value="KAH9308192.1"/>
    <property type="molecule type" value="Genomic_DNA"/>
</dbReference>
<evidence type="ECO:0000256" key="6">
    <source>
        <dbReference type="ARBA" id="ARBA00022801"/>
    </source>
</evidence>
<dbReference type="PROSITE" id="PS00131">
    <property type="entry name" value="CARBOXYPEPT_SER_SER"/>
    <property type="match status" value="1"/>
</dbReference>
<comment type="subcellular location">
    <subcellularLocation>
        <location evidence="1">Secreted</location>
    </subcellularLocation>
</comment>
<evidence type="ECO:0000256" key="8">
    <source>
        <dbReference type="ARBA" id="ARBA00023180"/>
    </source>
</evidence>
<organism evidence="10 11">
    <name type="scientific">Taxus chinensis</name>
    <name type="common">Chinese yew</name>
    <name type="synonym">Taxus wallichiana var. chinensis</name>
    <dbReference type="NCBI Taxonomy" id="29808"/>
    <lineage>
        <taxon>Eukaryota</taxon>
        <taxon>Viridiplantae</taxon>
        <taxon>Streptophyta</taxon>
        <taxon>Embryophyta</taxon>
        <taxon>Tracheophyta</taxon>
        <taxon>Spermatophyta</taxon>
        <taxon>Pinopsida</taxon>
        <taxon>Pinidae</taxon>
        <taxon>Conifers II</taxon>
        <taxon>Cupressales</taxon>
        <taxon>Taxaceae</taxon>
        <taxon>Taxus</taxon>
    </lineage>
</organism>
<dbReference type="PRINTS" id="PR00724">
    <property type="entry name" value="CRBOXYPTASEC"/>
</dbReference>
<keyword evidence="3" id="KW-0964">Secreted</keyword>
<comment type="similarity">
    <text evidence="2 9">Belongs to the peptidase S10 family.</text>
</comment>
<evidence type="ECO:0000256" key="4">
    <source>
        <dbReference type="ARBA" id="ARBA00022645"/>
    </source>
</evidence>
<dbReference type="OMA" id="CMTYERY"/>
<dbReference type="Pfam" id="PF00450">
    <property type="entry name" value="Peptidase_S10"/>
    <property type="match status" value="1"/>
</dbReference>
<keyword evidence="9" id="KW-0645">Protease</keyword>
<evidence type="ECO:0000256" key="1">
    <source>
        <dbReference type="ARBA" id="ARBA00004613"/>
    </source>
</evidence>
<keyword evidence="6 9" id="KW-0378">Hydrolase</keyword>
<dbReference type="Gene3D" id="3.40.50.11320">
    <property type="match status" value="1"/>
</dbReference>
<dbReference type="InterPro" id="IPR029058">
    <property type="entry name" value="AB_hydrolase_fold"/>
</dbReference>
<dbReference type="GO" id="GO:0005576">
    <property type="term" value="C:extracellular region"/>
    <property type="evidence" value="ECO:0007669"/>
    <property type="project" value="UniProtKB-SubCell"/>
</dbReference>
<dbReference type="GO" id="GO:0006508">
    <property type="term" value="P:proteolysis"/>
    <property type="evidence" value="ECO:0007669"/>
    <property type="project" value="UniProtKB-KW"/>
</dbReference>
<dbReference type="PANTHER" id="PTHR11802">
    <property type="entry name" value="SERINE PROTEASE FAMILY S10 SERINE CARBOXYPEPTIDASE"/>
    <property type="match status" value="1"/>
</dbReference>
<reference evidence="10 11" key="1">
    <citation type="journal article" date="2021" name="Nat. Plants">
        <title>The Taxus genome provides insights into paclitaxel biosynthesis.</title>
        <authorList>
            <person name="Xiong X."/>
            <person name="Gou J."/>
            <person name="Liao Q."/>
            <person name="Li Y."/>
            <person name="Zhou Q."/>
            <person name="Bi G."/>
            <person name="Li C."/>
            <person name="Du R."/>
            <person name="Wang X."/>
            <person name="Sun T."/>
            <person name="Guo L."/>
            <person name="Liang H."/>
            <person name="Lu P."/>
            <person name="Wu Y."/>
            <person name="Zhang Z."/>
            <person name="Ro D.K."/>
            <person name="Shang Y."/>
            <person name="Huang S."/>
            <person name="Yan J."/>
        </authorList>
    </citation>
    <scope>NUCLEOTIDE SEQUENCE [LARGE SCALE GENOMIC DNA]</scope>
    <source>
        <strain evidence="10">Ta-2019</strain>
    </source>
</reference>
<sequence length="470" mass="52473">MGEIWILFALMNVIVVVLGGPSKDLVESLPGQPSVKFKQYAGYVEVDEQAGRALFYYFVEAEKNPHSKPLALWLNGGPGCSSIGGGAFTELGPFYPRGDGRGLIKNPKSWNKVSNLLFVESPAGVGWSYSNTSSDYMCGDASTAADMQVFLLKWFEKFPEYRSSDFFLTGESYAGHYIPQLADRLLDHNKMAGGFQFHIKGIAIGNPLLKLDVDAAASWEYFWSHGLISEETNSAIMDHCNFNDYVMSDEAHNVSQECTSAMEQGNREVGDYVNEYDVLLDVCYPSLVEQELRLKRKVTKMSLGVDVCMTYERRFYFNLPEVQHALHANRTNLPYSWSMCSGLLSYSSLDGNINILPVLKSIIQQGIRVWIFSLNLLILSGDQDSVVPLVGSRMLVHQLAEDLQLKVSVPYRAWYQNGQVAGWATAYGNILTFATVRGAAHMVPYSQPSRSLALFQTFLSGKDLPDQSRR</sequence>
<comment type="caution">
    <text evidence="10">The sequence shown here is derived from an EMBL/GenBank/DDBJ whole genome shotgun (WGS) entry which is preliminary data.</text>
</comment>
<dbReference type="SUPFAM" id="SSF53474">
    <property type="entry name" value="alpha/beta-Hydrolases"/>
    <property type="match status" value="1"/>
</dbReference>
<proteinExistence type="inferred from homology"/>
<dbReference type="EC" id="3.4.16.-" evidence="9"/>
<evidence type="ECO:0000313" key="10">
    <source>
        <dbReference type="EMBL" id="KAH9308192.1"/>
    </source>
</evidence>
<dbReference type="FunFam" id="3.40.50.11320:FF:000005">
    <property type="entry name" value="Carboxypeptidase"/>
    <property type="match status" value="1"/>
</dbReference>
<accession>A0AA38FPC2</accession>
<keyword evidence="5 9" id="KW-0732">Signal</keyword>
<name>A0AA38FPC2_TAXCH</name>
<dbReference type="PANTHER" id="PTHR11802:SF20">
    <property type="entry name" value="SERINE CARBOXYPEPTIDASE-LIKE 41-RELATED"/>
    <property type="match status" value="1"/>
</dbReference>
<feature type="signal peptide" evidence="9">
    <location>
        <begin position="1"/>
        <end position="19"/>
    </location>
</feature>